<evidence type="ECO:0000256" key="1">
    <source>
        <dbReference type="SAM" id="MobiDB-lite"/>
    </source>
</evidence>
<accession>A0AAD8ABT3</accession>
<dbReference type="AlphaFoldDB" id="A0AAD8ABT3"/>
<organism evidence="2 3">
    <name type="scientific">Diploptera punctata</name>
    <name type="common">Pacific beetle cockroach</name>
    <dbReference type="NCBI Taxonomy" id="6984"/>
    <lineage>
        <taxon>Eukaryota</taxon>
        <taxon>Metazoa</taxon>
        <taxon>Ecdysozoa</taxon>
        <taxon>Arthropoda</taxon>
        <taxon>Hexapoda</taxon>
        <taxon>Insecta</taxon>
        <taxon>Pterygota</taxon>
        <taxon>Neoptera</taxon>
        <taxon>Polyneoptera</taxon>
        <taxon>Dictyoptera</taxon>
        <taxon>Blattodea</taxon>
        <taxon>Blaberoidea</taxon>
        <taxon>Blaberidae</taxon>
        <taxon>Diplopterinae</taxon>
        <taxon>Diploptera</taxon>
    </lineage>
</organism>
<gene>
    <name evidence="2" type="ORF">L9F63_027213</name>
</gene>
<comment type="caution">
    <text evidence="2">The sequence shown here is derived from an EMBL/GenBank/DDBJ whole genome shotgun (WGS) entry which is preliminary data.</text>
</comment>
<evidence type="ECO:0000313" key="2">
    <source>
        <dbReference type="EMBL" id="KAJ9596163.1"/>
    </source>
</evidence>
<keyword evidence="3" id="KW-1185">Reference proteome</keyword>
<dbReference type="Proteomes" id="UP001233999">
    <property type="component" value="Unassembled WGS sequence"/>
</dbReference>
<sequence>MSLVGKKSSRYLERKLLPMKMRPATTSRVSSKVREPLDKRRPSSASLDDSEAIVGDQCVSPSALTSGKVVCGNLIMALRSRRKRTNAWTDDKNTNQEPRGQTDFESPKESMLEEKEDKAEDKTETVSEDIKSTTTDVLEESRKWRQSYNEYRFENNHSIICRNKLDTILSLRKIT</sequence>
<reference evidence="2" key="1">
    <citation type="journal article" date="2023" name="IScience">
        <title>Live-bearing cockroach genome reveals convergent evolutionary mechanisms linked to viviparity in insects and beyond.</title>
        <authorList>
            <person name="Fouks B."/>
            <person name="Harrison M.C."/>
            <person name="Mikhailova A.A."/>
            <person name="Marchal E."/>
            <person name="English S."/>
            <person name="Carruthers M."/>
            <person name="Jennings E.C."/>
            <person name="Chiamaka E.L."/>
            <person name="Frigard R.A."/>
            <person name="Pippel M."/>
            <person name="Attardo G.M."/>
            <person name="Benoit J.B."/>
            <person name="Bornberg-Bauer E."/>
            <person name="Tobe S.S."/>
        </authorList>
    </citation>
    <scope>NUCLEOTIDE SEQUENCE</scope>
    <source>
        <strain evidence="2">Stay&amp;Tobe</strain>
    </source>
</reference>
<reference evidence="2" key="2">
    <citation type="submission" date="2023-05" db="EMBL/GenBank/DDBJ databases">
        <authorList>
            <person name="Fouks B."/>
        </authorList>
    </citation>
    <scope>NUCLEOTIDE SEQUENCE</scope>
    <source>
        <strain evidence="2">Stay&amp;Tobe</strain>
        <tissue evidence="2">Testes</tissue>
    </source>
</reference>
<proteinExistence type="predicted"/>
<evidence type="ECO:0000313" key="3">
    <source>
        <dbReference type="Proteomes" id="UP001233999"/>
    </source>
</evidence>
<feature type="compositionally biased region" description="Basic and acidic residues" evidence="1">
    <location>
        <begin position="32"/>
        <end position="41"/>
    </location>
</feature>
<dbReference type="EMBL" id="JASPKZ010002217">
    <property type="protein sequence ID" value="KAJ9596163.1"/>
    <property type="molecule type" value="Genomic_DNA"/>
</dbReference>
<protein>
    <submittedName>
        <fullName evidence="2">Uncharacterized protein</fullName>
    </submittedName>
</protein>
<feature type="region of interest" description="Disordered" evidence="1">
    <location>
        <begin position="14"/>
        <end position="52"/>
    </location>
</feature>
<name>A0AAD8ABT3_DIPPU</name>
<feature type="non-terminal residue" evidence="2">
    <location>
        <position position="1"/>
    </location>
</feature>
<feature type="compositionally biased region" description="Basic and acidic residues" evidence="1">
    <location>
        <begin position="89"/>
        <end position="131"/>
    </location>
</feature>
<feature type="region of interest" description="Disordered" evidence="1">
    <location>
        <begin position="82"/>
        <end position="134"/>
    </location>
</feature>